<proteinExistence type="predicted"/>
<gene>
    <name evidence="1" type="ORF">M427DRAFT_36342</name>
</gene>
<dbReference type="Proteomes" id="UP000070544">
    <property type="component" value="Unassembled WGS sequence"/>
</dbReference>
<dbReference type="AlphaFoldDB" id="A0A139A2J7"/>
<keyword evidence="2" id="KW-1185">Reference proteome</keyword>
<name>A0A139A2J7_GONPJ</name>
<evidence type="ECO:0000313" key="2">
    <source>
        <dbReference type="Proteomes" id="UP000070544"/>
    </source>
</evidence>
<reference evidence="1 2" key="1">
    <citation type="journal article" date="2015" name="Genome Biol. Evol.">
        <title>Phylogenomic analyses indicate that early fungi evolved digesting cell walls of algal ancestors of land plants.</title>
        <authorList>
            <person name="Chang Y."/>
            <person name="Wang S."/>
            <person name="Sekimoto S."/>
            <person name="Aerts A.L."/>
            <person name="Choi C."/>
            <person name="Clum A."/>
            <person name="LaButti K.M."/>
            <person name="Lindquist E.A."/>
            <person name="Yee Ngan C."/>
            <person name="Ohm R.A."/>
            <person name="Salamov A.A."/>
            <person name="Grigoriev I.V."/>
            <person name="Spatafora J.W."/>
            <person name="Berbee M.L."/>
        </authorList>
    </citation>
    <scope>NUCLEOTIDE SEQUENCE [LARGE SCALE GENOMIC DNA]</scope>
    <source>
        <strain evidence="1 2">JEL478</strain>
    </source>
</reference>
<dbReference type="EMBL" id="KQ965810">
    <property type="protein sequence ID" value="KXS11010.1"/>
    <property type="molecule type" value="Genomic_DNA"/>
</dbReference>
<organism evidence="1 2">
    <name type="scientific">Gonapodya prolifera (strain JEL478)</name>
    <name type="common">Monoblepharis prolifera</name>
    <dbReference type="NCBI Taxonomy" id="1344416"/>
    <lineage>
        <taxon>Eukaryota</taxon>
        <taxon>Fungi</taxon>
        <taxon>Fungi incertae sedis</taxon>
        <taxon>Chytridiomycota</taxon>
        <taxon>Chytridiomycota incertae sedis</taxon>
        <taxon>Monoblepharidomycetes</taxon>
        <taxon>Monoblepharidales</taxon>
        <taxon>Gonapodyaceae</taxon>
        <taxon>Gonapodya</taxon>
    </lineage>
</organism>
<sequence length="191" mass="20867">MSDEGRGTRDVDQYVDTVEHGISDDKCVRWMAECEEAEPCARLGAAMGSRVWRCFGRGFAKAAAPVATVATVSGTLCDLHSFRRDTQMEVRAQLLFTLWLCLLPHALAQFSPSPDCAFVEQLFDLSSVPISWSRSSCCNAGTYELFFTPPRFFCLVGKVYQISAPAMGLSGPIPPIGNMTQLSDIDLGNNA</sequence>
<evidence type="ECO:0000313" key="1">
    <source>
        <dbReference type="EMBL" id="KXS11010.1"/>
    </source>
</evidence>
<protein>
    <submittedName>
        <fullName evidence="1">Uncharacterized protein</fullName>
    </submittedName>
</protein>
<accession>A0A139A2J7</accession>